<gene>
    <name evidence="1" type="ORF">E1B28_008761</name>
</gene>
<dbReference type="KEGG" id="more:E1B28_008761"/>
<reference evidence="1" key="1">
    <citation type="journal article" date="2021" name="Genome Biol. Evol.">
        <title>The assembled and annotated genome of the fairy-ring fungus Marasmius oreades.</title>
        <authorList>
            <person name="Hiltunen M."/>
            <person name="Ament-Velasquez S.L."/>
            <person name="Johannesson H."/>
        </authorList>
    </citation>
    <scope>NUCLEOTIDE SEQUENCE</scope>
    <source>
        <strain evidence="1">03SP1</strain>
    </source>
</reference>
<keyword evidence="2" id="KW-1185">Reference proteome</keyword>
<dbReference type="Gene3D" id="3.40.50.1110">
    <property type="entry name" value="SGNH hydrolase"/>
    <property type="match status" value="1"/>
</dbReference>
<dbReference type="InterPro" id="IPR045136">
    <property type="entry name" value="Iah1-like"/>
</dbReference>
<dbReference type="AlphaFoldDB" id="A0A9P7UUL8"/>
<protein>
    <recommendedName>
        <fullName evidence="3">SGNH hydrolase-type esterase domain-containing protein</fullName>
    </recommendedName>
</protein>
<dbReference type="Proteomes" id="UP001049176">
    <property type="component" value="Chromosome 5"/>
</dbReference>
<dbReference type="InterPro" id="IPR036514">
    <property type="entry name" value="SGNH_hydro_sf"/>
</dbReference>
<accession>A0A9P7UUL8</accession>
<dbReference type="SUPFAM" id="SSF52266">
    <property type="entry name" value="SGNH hydrolase"/>
    <property type="match status" value="1"/>
</dbReference>
<proteinExistence type="predicted"/>
<comment type="caution">
    <text evidence="1">The sequence shown here is derived from an EMBL/GenBank/DDBJ whole genome shotgun (WGS) entry which is preliminary data.</text>
</comment>
<dbReference type="InterPro" id="IPR001087">
    <property type="entry name" value="GDSL"/>
</dbReference>
<name>A0A9P7UUL8_9AGAR</name>
<dbReference type="GO" id="GO:0016298">
    <property type="term" value="F:lipase activity"/>
    <property type="evidence" value="ECO:0007669"/>
    <property type="project" value="InterPro"/>
</dbReference>
<dbReference type="GeneID" id="66077837"/>
<dbReference type="InterPro" id="IPR008265">
    <property type="entry name" value="Lipase_GDSL_AS"/>
</dbReference>
<sequence length="106" mass="12056">MSEGKILSLDHRKRLLLILIMAAYVQDCVMIFGDSITQGGWEEGGFGAKLAHAYSRRFDVLNRGLSGYNTDWAIPVFEKFLLNKRNRNMHPRSVRSLSGLERTTLV</sequence>
<dbReference type="RefSeq" id="XP_043008874.1">
    <property type="nucleotide sequence ID" value="XM_043153590.1"/>
</dbReference>
<organism evidence="1 2">
    <name type="scientific">Marasmius oreades</name>
    <name type="common">fairy-ring Marasmius</name>
    <dbReference type="NCBI Taxonomy" id="181124"/>
    <lineage>
        <taxon>Eukaryota</taxon>
        <taxon>Fungi</taxon>
        <taxon>Dikarya</taxon>
        <taxon>Basidiomycota</taxon>
        <taxon>Agaricomycotina</taxon>
        <taxon>Agaricomycetes</taxon>
        <taxon>Agaricomycetidae</taxon>
        <taxon>Agaricales</taxon>
        <taxon>Marasmiineae</taxon>
        <taxon>Marasmiaceae</taxon>
        <taxon>Marasmius</taxon>
    </lineage>
</organism>
<evidence type="ECO:0000313" key="2">
    <source>
        <dbReference type="Proteomes" id="UP001049176"/>
    </source>
</evidence>
<dbReference type="OrthoDB" id="671439at2759"/>
<dbReference type="GO" id="GO:0006629">
    <property type="term" value="P:lipid metabolic process"/>
    <property type="evidence" value="ECO:0007669"/>
    <property type="project" value="InterPro"/>
</dbReference>
<evidence type="ECO:0000313" key="1">
    <source>
        <dbReference type="EMBL" id="KAG7092404.1"/>
    </source>
</evidence>
<dbReference type="PANTHER" id="PTHR14209">
    <property type="entry name" value="ISOAMYL ACETATE-HYDROLYZING ESTERASE 1"/>
    <property type="match status" value="1"/>
</dbReference>
<dbReference type="Pfam" id="PF00657">
    <property type="entry name" value="Lipase_GDSL"/>
    <property type="match status" value="1"/>
</dbReference>
<evidence type="ECO:0008006" key="3">
    <source>
        <dbReference type="Google" id="ProtNLM"/>
    </source>
</evidence>
<dbReference type="PROSITE" id="PS01098">
    <property type="entry name" value="LIPASE_GDSL_SER"/>
    <property type="match status" value="1"/>
</dbReference>
<dbReference type="PANTHER" id="PTHR14209:SF19">
    <property type="entry name" value="ISOAMYL ACETATE-HYDROLYZING ESTERASE 1 HOMOLOG"/>
    <property type="match status" value="1"/>
</dbReference>
<dbReference type="EMBL" id="CM032185">
    <property type="protein sequence ID" value="KAG7092404.1"/>
    <property type="molecule type" value="Genomic_DNA"/>
</dbReference>